<proteinExistence type="predicted"/>
<accession>A0A8H4KGE2</accession>
<evidence type="ECO:0000313" key="3">
    <source>
        <dbReference type="Proteomes" id="UP000605986"/>
    </source>
</evidence>
<protein>
    <recommendedName>
        <fullName evidence="1">Heterokaryon incompatibility domain-containing protein</fullName>
    </recommendedName>
</protein>
<feature type="domain" description="Heterokaryon incompatibility" evidence="1">
    <location>
        <begin position="162"/>
        <end position="303"/>
    </location>
</feature>
<dbReference type="PANTHER" id="PTHR33112">
    <property type="entry name" value="DOMAIN PROTEIN, PUTATIVE-RELATED"/>
    <property type="match status" value="1"/>
</dbReference>
<dbReference type="PANTHER" id="PTHR33112:SF15">
    <property type="entry name" value="HETEROKARYON INCOMPATIBILITY DOMAIN-CONTAINING PROTEIN"/>
    <property type="match status" value="1"/>
</dbReference>
<evidence type="ECO:0000313" key="2">
    <source>
        <dbReference type="EMBL" id="KAF4449239.1"/>
    </source>
</evidence>
<dbReference type="OrthoDB" id="5347061at2759"/>
<gene>
    <name evidence="2" type="ORF">F53441_7458</name>
</gene>
<dbReference type="InterPro" id="IPR010730">
    <property type="entry name" value="HET"/>
</dbReference>
<dbReference type="Pfam" id="PF06985">
    <property type="entry name" value="HET"/>
    <property type="match status" value="1"/>
</dbReference>
<keyword evidence="3" id="KW-1185">Reference proteome</keyword>
<evidence type="ECO:0000259" key="1">
    <source>
        <dbReference type="Pfam" id="PF06985"/>
    </source>
</evidence>
<name>A0A8H4KGE2_9HYPO</name>
<dbReference type="Proteomes" id="UP000605986">
    <property type="component" value="Unassembled WGS sequence"/>
</dbReference>
<organism evidence="2 3">
    <name type="scientific">Fusarium austroafricanum</name>
    <dbReference type="NCBI Taxonomy" id="2364996"/>
    <lineage>
        <taxon>Eukaryota</taxon>
        <taxon>Fungi</taxon>
        <taxon>Dikarya</taxon>
        <taxon>Ascomycota</taxon>
        <taxon>Pezizomycotina</taxon>
        <taxon>Sordariomycetes</taxon>
        <taxon>Hypocreomycetidae</taxon>
        <taxon>Hypocreales</taxon>
        <taxon>Nectriaceae</taxon>
        <taxon>Fusarium</taxon>
        <taxon>Fusarium concolor species complex</taxon>
    </lineage>
</organism>
<comment type="caution">
    <text evidence="2">The sequence shown here is derived from an EMBL/GenBank/DDBJ whole genome shotgun (WGS) entry which is preliminary data.</text>
</comment>
<reference evidence="2" key="1">
    <citation type="submission" date="2020-01" db="EMBL/GenBank/DDBJ databases">
        <title>Identification and distribution of gene clusters putatively required for synthesis of sphingolipid metabolism inhibitors in phylogenetically diverse species of the filamentous fungus Fusarium.</title>
        <authorList>
            <person name="Kim H.-S."/>
            <person name="Busman M."/>
            <person name="Brown D.W."/>
            <person name="Divon H."/>
            <person name="Uhlig S."/>
            <person name="Proctor R.H."/>
        </authorList>
    </citation>
    <scope>NUCLEOTIDE SEQUENCE</scope>
    <source>
        <strain evidence="2">NRRL 53441</strain>
    </source>
</reference>
<dbReference type="EMBL" id="JAADJG010000295">
    <property type="protein sequence ID" value="KAF4449239.1"/>
    <property type="molecule type" value="Genomic_DNA"/>
</dbReference>
<sequence>MSLRVIPTSSSTSGFCPWCEEFLRREPSDDDECLVQSREAIKMAAKQGCFICGWLVLTHDLETLHSLYLDIPSSSNGTLMSISYTKVATPGWVTNPRYVIFNVIDDRDHSASSSPYYPPDFLQLESSSFRNLVTKWMETFKIIDKRSLQVICSSDLDGTVDYVALSHRWENPQPLKLLQSNLAQLRTKIQMKSLPKTYKMAITACKALQFQYIWIDSLCIIQDSEEDWQKEAATMHLVYGNSALNICMPGAATTRDARLIKPLAVRVEKESEPPTSAHMVCAQTCHRDLFFSPLRDRGWVFQESFLSKRSLVLGCVQLWWHCHEQLACETFPEGTDYGARFGPGVVEKAEFSAMKLGDSDANEYKDAYSGSSYQSWSDIVEQYAGTRLTHETDRVIAFSGVAQAFRLSHNINGQYLAGIWSCNLPEGLLWYRHDTAVSRSNSYKAPSWSWMSIDGPYNLYQEFDYATRSCCSIEQIYLRLRDEKHDTGLLDGGALRIRGHLVRPLPDDTSLDTLEEAILACHVSTEEEAVGGVCMVNEDEEGPDGVPFISYLDGLDQESTHVGLTSGAFRQKIAFSEAKGSIFCLPVVYRYEDNGEPYASGLSGLILYHPSHQPGIYHRIGYYELECEEIPDFETLLREEHPLESILIY</sequence>
<dbReference type="AlphaFoldDB" id="A0A8H4KGE2"/>